<dbReference type="GO" id="GO:0000307">
    <property type="term" value="C:cyclin-dependent protein kinase holoenzyme complex"/>
    <property type="evidence" value="ECO:0000318"/>
    <property type="project" value="GO_Central"/>
</dbReference>
<dbReference type="GO" id="GO:0000082">
    <property type="term" value="P:G1/S transition of mitotic cell cycle"/>
    <property type="evidence" value="ECO:0000318"/>
    <property type="project" value="GO_Central"/>
</dbReference>
<proteinExistence type="inferred from homology"/>
<dbReference type="Gene3D" id="1.10.472.10">
    <property type="entry name" value="Cyclin-like"/>
    <property type="match status" value="2"/>
</dbReference>
<dbReference type="GO" id="GO:0005737">
    <property type="term" value="C:cytoplasm"/>
    <property type="evidence" value="ECO:0000318"/>
    <property type="project" value="GO_Central"/>
</dbReference>
<evidence type="ECO:0000256" key="2">
    <source>
        <dbReference type="SAM" id="MobiDB-lite"/>
    </source>
</evidence>
<dbReference type="InterPro" id="IPR036915">
    <property type="entry name" value="Cyclin-like_sf"/>
</dbReference>
<reference evidence="4 5" key="1">
    <citation type="journal article" date="2004" name="Curr. Biol.">
        <title>High coding density on the largest Paramecium tetraurelia somatic chromosome.</title>
        <authorList>
            <person name="Zagulski M."/>
            <person name="Nowak J.K."/>
            <person name="Le Mouel A."/>
            <person name="Nowacki M."/>
            <person name="Migdalski A."/>
            <person name="Gromadka R."/>
            <person name="Noel B."/>
            <person name="Blanc I."/>
            <person name="Dessen P."/>
            <person name="Wincker P."/>
            <person name="Keller A.M."/>
            <person name="Cohen J."/>
            <person name="Meyer E."/>
            <person name="Sperling L."/>
        </authorList>
    </citation>
    <scope>NUCLEOTIDE SEQUENCE [LARGE SCALE GENOMIC DNA]</scope>
    <source>
        <strain evidence="4 5">Stock d4-2</strain>
    </source>
</reference>
<evidence type="ECO:0000259" key="3">
    <source>
        <dbReference type="SMART" id="SM00385"/>
    </source>
</evidence>
<dbReference type="InterPro" id="IPR039361">
    <property type="entry name" value="Cyclin"/>
</dbReference>
<feature type="region of interest" description="Disordered" evidence="2">
    <location>
        <begin position="760"/>
        <end position="792"/>
    </location>
</feature>
<dbReference type="STRING" id="5888.Q6BGI6"/>
<dbReference type="InterPro" id="IPR013763">
    <property type="entry name" value="Cyclin-like_dom"/>
</dbReference>
<evidence type="ECO:0000313" key="5">
    <source>
        <dbReference type="Proteomes" id="UP000000600"/>
    </source>
</evidence>
<dbReference type="GeneID" id="79573975"/>
<evidence type="ECO:0000256" key="1">
    <source>
        <dbReference type="RuleBase" id="RU000383"/>
    </source>
</evidence>
<dbReference type="GO" id="GO:0005634">
    <property type="term" value="C:nucleus"/>
    <property type="evidence" value="ECO:0000318"/>
    <property type="project" value="GO_Central"/>
</dbReference>
<dbReference type="Proteomes" id="UP000000600">
    <property type="component" value="Chromosome"/>
</dbReference>
<dbReference type="FunFam" id="1.10.472.10:FF:000057">
    <property type="entry name" value="Cyclin N-terminal domain containing 2"/>
    <property type="match status" value="1"/>
</dbReference>
<dbReference type="SMART" id="SM00385">
    <property type="entry name" value="CYCLIN"/>
    <property type="match status" value="1"/>
</dbReference>
<keyword evidence="5" id="KW-1185">Reference proteome</keyword>
<accession>Q6BGI6</accession>
<dbReference type="AlphaFoldDB" id="Q6BGI6"/>
<dbReference type="EMBL" id="CR548612">
    <property type="protein sequence ID" value="CAH03234.1"/>
    <property type="molecule type" value="Genomic_DNA"/>
</dbReference>
<dbReference type="KEGG" id="ptm:PTMB.37c"/>
<protein>
    <submittedName>
        <fullName evidence="4">Cyclin, putative</fullName>
    </submittedName>
</protein>
<dbReference type="RefSeq" id="XP_001346861.1">
    <property type="nucleotide sequence ID" value="XM_001346825.1"/>
</dbReference>
<dbReference type="InterPro" id="IPR006671">
    <property type="entry name" value="Cyclin_N"/>
</dbReference>
<dbReference type="GO" id="GO:0016538">
    <property type="term" value="F:cyclin-dependent protein serine/threonine kinase regulator activity"/>
    <property type="evidence" value="ECO:0000318"/>
    <property type="project" value="GO_Central"/>
</dbReference>
<evidence type="ECO:0000313" key="4">
    <source>
        <dbReference type="EMBL" id="CAH03234.1"/>
    </source>
</evidence>
<feature type="compositionally biased region" description="Low complexity" evidence="2">
    <location>
        <begin position="768"/>
        <end position="792"/>
    </location>
</feature>
<dbReference type="SUPFAM" id="SSF47954">
    <property type="entry name" value="Cyclin-like"/>
    <property type="match status" value="2"/>
</dbReference>
<feature type="domain" description="Cyclin-like" evidence="3">
    <location>
        <begin position="354"/>
        <end position="439"/>
    </location>
</feature>
<sequence>MNLQWNPYFIPKENIAQLNVSILINQNVSFMRFDENSQQPLYNKQIQLHKKIQIQVNLSHSQPTFQPECMKYKRNKKQQSCVPFQMNVPQQTSNQTLTKVAQLSLKPIFSKPKSIQQNTQNENLKGSAVWERKDFQNQQITFESFLKEQNLSRNNSIEHNSNKSHFKKNHRQYSHVVQGNSGAYFMISNIPQNNNTNTTNSYYSNCENCNSHREDRKVERINVPKFFIPEDTSNQFSERTIKKQSPNNLIKHKKNTRCISMGEQKQIGLTLECDESSITIISDNANTVIPNPTNSKNYHTIINENNNQNSQIGGFSQETLQVLMLQEIEYAPNCDYLQQVQIQITPLMRAILMDWMIEVCSVYLMKRDTYYLAVAYVDSYLSKKIITKHELQLLGTASMLIASKMEVNFEAKNPKDFEKASNYGYSIDQIYEMEKEICKTLQWHLNLPNINLWIEFYTNQWDNYISDDHKKFRSNNSSSFKNILKLQGYIDCCYLDFETLSYQTRKVVAAFMYLVLAVEYEQFTKEYIYYEIPKTTKFILADCKYLLQSLAQKSFNKIFTEFAQISFGFNLVDLIEIIKYASKFIMLDFKYSDTFQDKISIQVYICQYIYLETRGFTYILKIQLNWTLFHQMQALKVIQILINFVLYSYKFKTLQWKYFQMSKPSQDYLRILPKNQQIIIILIIIIDMQSNDPKLGLLSNQSNQKYSDSHQENDGVELLDFGDDSDQIQFDDTSIYINNSIVCQNKAVVLTNLGQEPITMASSKTRDNQNQQVNQKIQSQASHPLSQQVPQSQMQNVQNLSNQNCFQTFSREEREQQPNQISQNQNQNVNAINQIQSTCMFCQVPQMIPKDKNVFICYNCQQINKLIFAYFICGTCRLTVMYQQGISNLINCTNCLTMNYVQQPNLPNTLQQAKPSTLQVQYVVHQPLPQSTLPNQQQGQGLQQQQQRNQVSDLEAEFKDLIN</sequence>
<dbReference type="Pfam" id="PF00134">
    <property type="entry name" value="Cyclin_N"/>
    <property type="match status" value="1"/>
</dbReference>
<keyword evidence="1" id="KW-0195">Cyclin</keyword>
<name>Q6BGI6_PARTE</name>
<comment type="similarity">
    <text evidence="1">Belongs to the cyclin family.</text>
</comment>
<dbReference type="PANTHER" id="PTHR10177">
    <property type="entry name" value="CYCLINS"/>
    <property type="match status" value="1"/>
</dbReference>
<gene>
    <name evidence="4" type="ORF">PTMB.37c</name>
</gene>
<dbReference type="FunFam" id="1.10.472.10:FF:000281">
    <property type="entry name" value="Cyclin, putative"/>
    <property type="match status" value="1"/>
</dbReference>
<organism evidence="4 5">
    <name type="scientific">Paramecium tetraurelia</name>
    <dbReference type="NCBI Taxonomy" id="5888"/>
    <lineage>
        <taxon>Eukaryota</taxon>
        <taxon>Sar</taxon>
        <taxon>Alveolata</taxon>
        <taxon>Ciliophora</taxon>
        <taxon>Intramacronucleata</taxon>
        <taxon>Oligohymenophorea</taxon>
        <taxon>Peniculida</taxon>
        <taxon>Parameciidae</taxon>
        <taxon>Paramecium</taxon>
    </lineage>
</organism>
<dbReference type="InParanoid" id="Q6BGI6"/>